<dbReference type="Pfam" id="PF01139">
    <property type="entry name" value="RtcB"/>
    <property type="match status" value="3"/>
</dbReference>
<evidence type="ECO:0000256" key="3">
    <source>
        <dbReference type="ARBA" id="ARBA00022723"/>
    </source>
</evidence>
<dbReference type="AlphaFoldDB" id="A0A0G2G5I9"/>
<evidence type="ECO:0000256" key="2">
    <source>
        <dbReference type="ARBA" id="ARBA00022598"/>
    </source>
</evidence>
<dbReference type="Gene3D" id="3.90.1860.10">
    <property type="entry name" value="tRNA-splicing ligase RtcB"/>
    <property type="match status" value="2"/>
</dbReference>
<dbReference type="EMBL" id="LAQI01000116">
    <property type="protein sequence ID" value="KKY19043.1"/>
    <property type="molecule type" value="Genomic_DNA"/>
</dbReference>
<reference evidence="11 12" key="1">
    <citation type="submission" date="2015-03" db="EMBL/GenBank/DDBJ databases">
        <authorList>
            <person name="Morales-Cruz A."/>
            <person name="Amrine K.C."/>
            <person name="Cantu D."/>
        </authorList>
    </citation>
    <scope>NUCLEOTIDE SEQUENCE [LARGE SCALE GENOMIC DNA]</scope>
    <source>
        <strain evidence="11">DS831</strain>
    </source>
</reference>
<keyword evidence="2" id="KW-0436">Ligase</keyword>
<evidence type="ECO:0000256" key="7">
    <source>
        <dbReference type="ARBA" id="ARBA00047746"/>
    </source>
</evidence>
<comment type="caution">
    <text evidence="11">The sequence shown here is derived from an EMBL/GenBank/DDBJ whole genome shotgun (WGS) entry which is preliminary data.</text>
</comment>
<comment type="catalytic activity">
    <reaction evidence="7">
        <text>a 3'-end 3'-phospho-ribonucleotide-RNA + a 5'-end dephospho-ribonucleoside-RNA + GTP = a ribonucleotidyl-ribonucleotide-RNA + GMP + diphosphate</text>
        <dbReference type="Rhea" id="RHEA:68076"/>
        <dbReference type="Rhea" id="RHEA-COMP:10463"/>
        <dbReference type="Rhea" id="RHEA-COMP:13936"/>
        <dbReference type="Rhea" id="RHEA-COMP:17355"/>
        <dbReference type="ChEBI" id="CHEBI:33019"/>
        <dbReference type="ChEBI" id="CHEBI:37565"/>
        <dbReference type="ChEBI" id="CHEBI:58115"/>
        <dbReference type="ChEBI" id="CHEBI:83062"/>
        <dbReference type="ChEBI" id="CHEBI:138284"/>
        <dbReference type="ChEBI" id="CHEBI:173118"/>
        <dbReference type="EC" id="6.5.1.8"/>
    </reaction>
</comment>
<dbReference type="GO" id="GO:0005525">
    <property type="term" value="F:GTP binding"/>
    <property type="evidence" value="ECO:0007669"/>
    <property type="project" value="UniProtKB-KW"/>
</dbReference>
<dbReference type="GO" id="GO:0046872">
    <property type="term" value="F:metal ion binding"/>
    <property type="evidence" value="ECO:0007669"/>
    <property type="project" value="UniProtKB-KW"/>
</dbReference>
<feature type="compositionally biased region" description="Low complexity" evidence="10">
    <location>
        <begin position="417"/>
        <end position="428"/>
    </location>
</feature>
<feature type="region of interest" description="Disordered" evidence="10">
    <location>
        <begin position="386"/>
        <end position="430"/>
    </location>
</feature>
<dbReference type="EC" id="6.5.1.8" evidence="1"/>
<name>A0A0G2G5I9_9PEZI</name>
<dbReference type="PANTHER" id="PTHR11118">
    <property type="entry name" value="RNA-SPLICING LIGASE RTCB HOMOLOG"/>
    <property type="match status" value="1"/>
</dbReference>
<evidence type="ECO:0000313" key="12">
    <source>
        <dbReference type="Proteomes" id="UP000034182"/>
    </source>
</evidence>
<feature type="binding site" evidence="9">
    <location>
        <position position="247"/>
    </location>
    <ligand>
        <name>Mn(2+)</name>
        <dbReference type="ChEBI" id="CHEBI:29035"/>
        <label>1</label>
    </ligand>
</feature>
<reference evidence="11 12" key="2">
    <citation type="submission" date="2015-05" db="EMBL/GenBank/DDBJ databases">
        <title>Distinctive expansion of gene families associated with plant cell wall degradation and secondary metabolism in the genomes of grapevine trunk pathogens.</title>
        <authorList>
            <person name="Lawrence D.P."/>
            <person name="Travadon R."/>
            <person name="Rolshausen P.E."/>
            <person name="Baumgartner K."/>
        </authorList>
    </citation>
    <scope>NUCLEOTIDE SEQUENCE [LARGE SCALE GENOMIC DNA]</scope>
    <source>
        <strain evidence="11">DS831</strain>
    </source>
</reference>
<proteinExistence type="predicted"/>
<comment type="cofactor">
    <cofactor evidence="9">
        <name>Mn(2+)</name>
        <dbReference type="ChEBI" id="CHEBI:29035"/>
    </cofactor>
    <text evidence="9">Binds 2 manganese ions per subunit.</text>
</comment>
<evidence type="ECO:0000256" key="9">
    <source>
        <dbReference type="PIRSR" id="PIRSR601233-3"/>
    </source>
</evidence>
<keyword evidence="6 9" id="KW-0464">Manganese</keyword>
<evidence type="ECO:0000256" key="10">
    <source>
        <dbReference type="SAM" id="MobiDB-lite"/>
    </source>
</evidence>
<protein>
    <recommendedName>
        <fullName evidence="1">3'-phosphate/5'-hydroxy nucleic acid ligase</fullName>
        <ecNumber evidence="1">6.5.1.8</ecNumber>
    </recommendedName>
</protein>
<organism evidence="11 12">
    <name type="scientific">Diplodia seriata</name>
    <dbReference type="NCBI Taxonomy" id="420778"/>
    <lineage>
        <taxon>Eukaryota</taxon>
        <taxon>Fungi</taxon>
        <taxon>Dikarya</taxon>
        <taxon>Ascomycota</taxon>
        <taxon>Pezizomycotina</taxon>
        <taxon>Dothideomycetes</taxon>
        <taxon>Dothideomycetes incertae sedis</taxon>
        <taxon>Botryosphaeriales</taxon>
        <taxon>Botryosphaeriaceae</taxon>
        <taxon>Diplodia</taxon>
    </lineage>
</organism>
<dbReference type="Proteomes" id="UP000034182">
    <property type="component" value="Unassembled WGS sequence"/>
</dbReference>
<dbReference type="GO" id="GO:0003972">
    <property type="term" value="F:RNA ligase (ATP) activity"/>
    <property type="evidence" value="ECO:0007669"/>
    <property type="project" value="TreeGrafter"/>
</dbReference>
<accession>A0A0G2G5I9</accession>
<evidence type="ECO:0000313" key="11">
    <source>
        <dbReference type="EMBL" id="KKY19043.1"/>
    </source>
</evidence>
<evidence type="ECO:0000256" key="1">
    <source>
        <dbReference type="ARBA" id="ARBA00012726"/>
    </source>
</evidence>
<dbReference type="InterPro" id="IPR036025">
    <property type="entry name" value="RtcB-like_sf"/>
</dbReference>
<evidence type="ECO:0000256" key="4">
    <source>
        <dbReference type="ARBA" id="ARBA00022741"/>
    </source>
</evidence>
<dbReference type="PANTHER" id="PTHR11118:SF1">
    <property type="entry name" value="RNA-SPLICING LIGASE RTCB HOMOLOG"/>
    <property type="match status" value="1"/>
</dbReference>
<keyword evidence="5 8" id="KW-0342">GTP-binding</keyword>
<evidence type="ECO:0000256" key="6">
    <source>
        <dbReference type="ARBA" id="ARBA00023211"/>
    </source>
</evidence>
<evidence type="ECO:0000256" key="5">
    <source>
        <dbReference type="ARBA" id="ARBA00023134"/>
    </source>
</evidence>
<sequence>MPSTRLTVALNSNRNTKTILLVPSNSPADPDAPASIRAQVLKSATTKLRLKLKKNSTARFFAARTGSELLAADDWTRAATSDAVILISAGEDFVGNKKPPTASASHDGASNDEDCTVVNLAHDAYVDPQSLSQLRQTAETLPGITHAAGQPDLHPGNKYPVGAAFVSRGWVHPPLIGGDIGCGMAWFRTTLSRAQVDGDRGRKVAERLRGLEGAWRGRGEREAWVGHGGSAGAEWDKSLGTIGAGNHFAEIQVVERAEEGLGLKEGEVVLLVHSGSRGYGGDILKRYTADGNRDSLREGDEATTSYLEEHDRACRWAKANRDLIALRFLAVLEPGEERWVLGSNFEHVDLADEMDAAGLERLIQQSRENVQKRKVVDIWHNNVQRVPWPLTDPSSPTPLDSATASLSLSEKEEEPPEQQQQQQQQQQQYAYIHRKGAAPTLDPDTLAPLAILPLPGSRATPTAILTPTFTSRNAGGTANAFSLAHGAGRAMSRAKALQSLSNKYRGDAEALLKPGKVAAAAAAAAGMGRMVDQNTDQGGGSEEVVGRDAEKGAGTWVVCEEKQLVWEEAPEAYKDVWAVAGDLVRAGAAEVRGWCAPRVSYKVRSK</sequence>
<feature type="binding site" evidence="8">
    <location>
        <begin position="246"/>
        <end position="250"/>
    </location>
    <ligand>
        <name>GMP</name>
        <dbReference type="ChEBI" id="CHEBI:58115"/>
    </ligand>
</feature>
<dbReference type="GO" id="GO:0006396">
    <property type="term" value="P:RNA processing"/>
    <property type="evidence" value="ECO:0007669"/>
    <property type="project" value="InterPro"/>
</dbReference>
<evidence type="ECO:0000256" key="8">
    <source>
        <dbReference type="PIRSR" id="PIRSR601233-2"/>
    </source>
</evidence>
<keyword evidence="4 8" id="KW-0547">Nucleotide-binding</keyword>
<dbReference type="GO" id="GO:0170057">
    <property type="term" value="F:RNA ligase (GTP) activity"/>
    <property type="evidence" value="ECO:0007669"/>
    <property type="project" value="UniProtKB-EC"/>
</dbReference>
<dbReference type="InterPro" id="IPR001233">
    <property type="entry name" value="RtcB"/>
</dbReference>
<gene>
    <name evidence="11" type="ORF">UCDDS831_g05675</name>
</gene>
<feature type="binding site" evidence="9">
    <location>
        <position position="273"/>
    </location>
    <ligand>
        <name>Mn(2+)</name>
        <dbReference type="ChEBI" id="CHEBI:29035"/>
        <label>2</label>
    </ligand>
</feature>
<feature type="compositionally biased region" description="Polar residues" evidence="10">
    <location>
        <begin position="392"/>
        <end position="408"/>
    </location>
</feature>
<keyword evidence="3 9" id="KW-0479">Metal-binding</keyword>
<dbReference type="SUPFAM" id="SSF103365">
    <property type="entry name" value="Hypothetical protein PH1602"/>
    <property type="match status" value="1"/>
</dbReference>